<dbReference type="GO" id="GO:0043709">
    <property type="term" value="P:cell adhesion involved in single-species biofilm formation"/>
    <property type="evidence" value="ECO:0007669"/>
    <property type="project" value="TreeGrafter"/>
</dbReference>
<dbReference type="EMBL" id="CP055675">
    <property type="protein sequence ID" value="QLN01024.1"/>
    <property type="molecule type" value="Genomic_DNA"/>
</dbReference>
<dbReference type="Proteomes" id="UP000510927">
    <property type="component" value="Chromosome"/>
</dbReference>
<dbReference type="PANTHER" id="PTHR33420:SF32">
    <property type="entry name" value="FIMBRIAL-LIKE PROTEIN"/>
    <property type="match status" value="1"/>
</dbReference>
<feature type="domain" description="Fimbrial-type adhesion" evidence="1">
    <location>
        <begin position="32"/>
        <end position="174"/>
    </location>
</feature>
<dbReference type="Gene3D" id="2.60.40.1090">
    <property type="entry name" value="Fimbrial-type adhesion domain"/>
    <property type="match status" value="1"/>
</dbReference>
<protein>
    <submittedName>
        <fullName evidence="2">Fimbrial protein YehD</fullName>
    </submittedName>
</protein>
<dbReference type="RefSeq" id="WP_181202640.1">
    <property type="nucleotide sequence ID" value="NZ_CP055675.1"/>
</dbReference>
<sequence length="177" mass="18566">MKRSIIAVTVISAVVMSAGVFAADTQDQGKLEIKGKIVGTTCEFIGSNSAEIILNELGADKINGLPAGGVYDGVTNSTAVPLKIKCEANKTPRITFSATQFDNNDITLNNGDAKGVGFAVYHGDTNTKVDPQTGVSLEKNSTGDYELNFLARYARNTDAAVESGNVNSTLTLTVVTD</sequence>
<organism evidence="2 3">
    <name type="scientific">Escherichia fergusonii</name>
    <dbReference type="NCBI Taxonomy" id="564"/>
    <lineage>
        <taxon>Bacteria</taxon>
        <taxon>Pseudomonadati</taxon>
        <taxon>Pseudomonadota</taxon>
        <taxon>Gammaproteobacteria</taxon>
        <taxon>Enterobacterales</taxon>
        <taxon>Enterobacteriaceae</taxon>
        <taxon>Escherichia</taxon>
    </lineage>
</organism>
<dbReference type="GO" id="GO:0009289">
    <property type="term" value="C:pilus"/>
    <property type="evidence" value="ECO:0007669"/>
    <property type="project" value="InterPro"/>
</dbReference>
<dbReference type="InterPro" id="IPR050263">
    <property type="entry name" value="Bact_Fimbrial_Adh_Pro"/>
</dbReference>
<evidence type="ECO:0000259" key="1">
    <source>
        <dbReference type="Pfam" id="PF00419"/>
    </source>
</evidence>
<dbReference type="Pfam" id="PF00419">
    <property type="entry name" value="Fimbrial"/>
    <property type="match status" value="1"/>
</dbReference>
<dbReference type="InterPro" id="IPR036937">
    <property type="entry name" value="Adhesion_dom_fimbrial_sf"/>
</dbReference>
<accession>A0A7W3ES53</accession>
<dbReference type="InterPro" id="IPR008966">
    <property type="entry name" value="Adhesion_dom_sf"/>
</dbReference>
<evidence type="ECO:0000313" key="3">
    <source>
        <dbReference type="Proteomes" id="UP000510927"/>
    </source>
</evidence>
<dbReference type="SUPFAM" id="SSF49401">
    <property type="entry name" value="Bacterial adhesins"/>
    <property type="match status" value="1"/>
</dbReference>
<reference evidence="2 3" key="1">
    <citation type="submission" date="2020-06" db="EMBL/GenBank/DDBJ databases">
        <title>REHAB project genomes.</title>
        <authorList>
            <person name="Shaw L.P."/>
        </authorList>
    </citation>
    <scope>NUCLEOTIDE SEQUENCE [LARGE SCALE GENOMIC DNA]</scope>
    <source>
        <strain evidence="2 3">RHB28-C13</strain>
    </source>
</reference>
<proteinExistence type="predicted"/>
<dbReference type="InterPro" id="IPR000259">
    <property type="entry name" value="Adhesion_dom_fimbrial"/>
</dbReference>
<name>A0A7W3ES53_ESCFE</name>
<dbReference type="PANTHER" id="PTHR33420">
    <property type="entry name" value="FIMBRIAL SUBUNIT ELFA-RELATED"/>
    <property type="match status" value="1"/>
</dbReference>
<evidence type="ECO:0000313" key="2">
    <source>
        <dbReference type="EMBL" id="QLN01024.1"/>
    </source>
</evidence>
<dbReference type="AlphaFoldDB" id="A0A7W3ES53"/>
<gene>
    <name evidence="2" type="primary">yehD</name>
    <name evidence="2" type="ORF">HVY52_14890</name>
</gene>
<dbReference type="NCBIfam" id="NF011766">
    <property type="entry name" value="PRK15220.1"/>
    <property type="match status" value="1"/>
</dbReference>